<dbReference type="InParanoid" id="F2U2S7"/>
<evidence type="ECO:0000313" key="2">
    <source>
        <dbReference type="EMBL" id="EGD81921.1"/>
    </source>
</evidence>
<feature type="region of interest" description="Disordered" evidence="1">
    <location>
        <begin position="1"/>
        <end position="60"/>
    </location>
</feature>
<sequence length="108" mass="12513">MDRQVPALRRRQAVVQDREQRERGEQERAPLDPDDLAQAARDPEQRERAEQDAAPARVPEGLNDNFVDAIVDILNSFRSNNPAYWDACWDWILDQLPHFAVVLCFVQT</sequence>
<evidence type="ECO:0000256" key="1">
    <source>
        <dbReference type="SAM" id="MobiDB-lite"/>
    </source>
</evidence>
<dbReference type="KEGG" id="sre:PTSG_02607"/>
<evidence type="ECO:0000313" key="3">
    <source>
        <dbReference type="Proteomes" id="UP000007799"/>
    </source>
</evidence>
<reference evidence="2" key="1">
    <citation type="submission" date="2009-08" db="EMBL/GenBank/DDBJ databases">
        <title>Annotation of Salpingoeca rosetta.</title>
        <authorList>
            <consortium name="The Broad Institute Genome Sequencing Platform"/>
            <person name="Russ C."/>
            <person name="Cuomo C."/>
            <person name="Burger G."/>
            <person name="Gray M.W."/>
            <person name="Holland P.W.H."/>
            <person name="King N."/>
            <person name="Lang F.B.F."/>
            <person name="Roger A.J."/>
            <person name="Ruiz-Trillo I."/>
            <person name="Young S.K."/>
            <person name="Zeng Q."/>
            <person name="Gargeya S."/>
            <person name="Alvarado L."/>
            <person name="Berlin A."/>
            <person name="Chapman S.B."/>
            <person name="Chen Z."/>
            <person name="Freedman E."/>
            <person name="Gellesch M."/>
            <person name="Goldberg J."/>
            <person name="Griggs A."/>
            <person name="Gujja S."/>
            <person name="Heilman E."/>
            <person name="Heiman D."/>
            <person name="Howarth C."/>
            <person name="Mehta T."/>
            <person name="Neiman D."/>
            <person name="Pearson M."/>
            <person name="Roberts A."/>
            <person name="Saif S."/>
            <person name="Shea T."/>
            <person name="Shenoy N."/>
            <person name="Sisk P."/>
            <person name="Stolte C."/>
            <person name="Sykes S."/>
            <person name="White J."/>
            <person name="Yandava C."/>
            <person name="Haas B."/>
            <person name="Nusbaum C."/>
            <person name="Birren B."/>
        </authorList>
    </citation>
    <scope>NUCLEOTIDE SEQUENCE [LARGE SCALE GENOMIC DNA]</scope>
    <source>
        <strain evidence="2">ATCC 50818</strain>
    </source>
</reference>
<dbReference type="GeneID" id="16076692"/>
<proteinExistence type="predicted"/>
<dbReference type="RefSeq" id="XP_004996104.1">
    <property type="nucleotide sequence ID" value="XM_004996047.1"/>
</dbReference>
<organism evidence="3">
    <name type="scientific">Salpingoeca rosetta (strain ATCC 50818 / BSB-021)</name>
    <dbReference type="NCBI Taxonomy" id="946362"/>
    <lineage>
        <taxon>Eukaryota</taxon>
        <taxon>Choanoflagellata</taxon>
        <taxon>Craspedida</taxon>
        <taxon>Salpingoecidae</taxon>
        <taxon>Salpingoeca</taxon>
    </lineage>
</organism>
<dbReference type="AlphaFoldDB" id="F2U2S7"/>
<dbReference type="EMBL" id="GL832960">
    <property type="protein sequence ID" value="EGD81921.1"/>
    <property type="molecule type" value="Genomic_DNA"/>
</dbReference>
<feature type="compositionally biased region" description="Basic and acidic residues" evidence="1">
    <location>
        <begin position="41"/>
        <end position="51"/>
    </location>
</feature>
<name>F2U2S7_SALR5</name>
<accession>F2U2S7</accession>
<keyword evidence="3" id="KW-1185">Reference proteome</keyword>
<gene>
    <name evidence="2" type="ORF">PTSG_02607</name>
</gene>
<protein>
    <submittedName>
        <fullName evidence="2">Uncharacterized protein</fullName>
    </submittedName>
</protein>
<dbReference type="Proteomes" id="UP000007799">
    <property type="component" value="Unassembled WGS sequence"/>
</dbReference>
<feature type="compositionally biased region" description="Basic and acidic residues" evidence="1">
    <location>
        <begin position="16"/>
        <end position="31"/>
    </location>
</feature>